<feature type="transmembrane region" description="Helical" evidence="1">
    <location>
        <begin position="54"/>
        <end position="81"/>
    </location>
</feature>
<protein>
    <submittedName>
        <fullName evidence="2">DUF1361 domain-containing protein</fullName>
    </submittedName>
</protein>
<dbReference type="InterPro" id="IPR009793">
    <property type="entry name" value="DUF1361"/>
</dbReference>
<evidence type="ECO:0000313" key="2">
    <source>
        <dbReference type="EMBL" id="MBE9254174.1"/>
    </source>
</evidence>
<organism evidence="2 3">
    <name type="scientific">Synechocystis salina LEGE 00031</name>
    <dbReference type="NCBI Taxonomy" id="1828736"/>
    <lineage>
        <taxon>Bacteria</taxon>
        <taxon>Bacillati</taxon>
        <taxon>Cyanobacteriota</taxon>
        <taxon>Cyanophyceae</taxon>
        <taxon>Synechococcales</taxon>
        <taxon>Merismopediaceae</taxon>
        <taxon>Synechocystis</taxon>
    </lineage>
</organism>
<proteinExistence type="predicted"/>
<sequence>MELIISWLRVSWQVLAINGDRIAWNTFLAVIPLVLSVWLFRWHNPQRQPWPRSPLWWVIFAVFIAFLPNAPYILTDIIHYFQLVRRGVPESIMVFTVTPQFVLFLGTGWQCYVMSLLNAGYYLEQRQWSAWTWPMELTAHLLSAIGIYLGRFLRLNSWHVVTDPKDVGHNLAQSLSHHRPLLAISVTVVILTVFYWLTKQVNLGLVLRWQQVRRRGP</sequence>
<dbReference type="EMBL" id="JADEVV010000025">
    <property type="protein sequence ID" value="MBE9254174.1"/>
    <property type="molecule type" value="Genomic_DNA"/>
</dbReference>
<keyword evidence="1" id="KW-1133">Transmembrane helix</keyword>
<gene>
    <name evidence="2" type="ORF">IQ217_10040</name>
</gene>
<feature type="transmembrane region" description="Helical" evidence="1">
    <location>
        <begin position="130"/>
        <end position="149"/>
    </location>
</feature>
<keyword evidence="3" id="KW-1185">Reference proteome</keyword>
<evidence type="ECO:0000313" key="3">
    <source>
        <dbReference type="Proteomes" id="UP000658720"/>
    </source>
</evidence>
<feature type="transmembrane region" description="Helical" evidence="1">
    <location>
        <begin position="181"/>
        <end position="198"/>
    </location>
</feature>
<feature type="transmembrane region" description="Helical" evidence="1">
    <location>
        <begin position="22"/>
        <end position="42"/>
    </location>
</feature>
<feature type="transmembrane region" description="Helical" evidence="1">
    <location>
        <begin position="101"/>
        <end position="123"/>
    </location>
</feature>
<comment type="caution">
    <text evidence="2">The sequence shown here is derived from an EMBL/GenBank/DDBJ whole genome shotgun (WGS) entry which is preliminary data.</text>
</comment>
<name>A0ABR9VS37_9SYNC</name>
<dbReference type="Proteomes" id="UP000658720">
    <property type="component" value="Unassembled WGS sequence"/>
</dbReference>
<keyword evidence="1" id="KW-0472">Membrane</keyword>
<evidence type="ECO:0000256" key="1">
    <source>
        <dbReference type="SAM" id="Phobius"/>
    </source>
</evidence>
<dbReference type="RefSeq" id="WP_190595785.1">
    <property type="nucleotide sequence ID" value="NZ_JADEVV010000025.1"/>
</dbReference>
<keyword evidence="1" id="KW-0812">Transmembrane</keyword>
<accession>A0ABR9VS37</accession>
<reference evidence="2 3" key="1">
    <citation type="submission" date="2020-10" db="EMBL/GenBank/DDBJ databases">
        <authorList>
            <person name="Castelo-Branco R."/>
            <person name="Eusebio N."/>
            <person name="Adriana R."/>
            <person name="Vieira A."/>
            <person name="Brugerolle De Fraissinette N."/>
            <person name="Rezende De Castro R."/>
            <person name="Schneider M.P."/>
            <person name="Vasconcelos V."/>
            <person name="Leao P.N."/>
        </authorList>
    </citation>
    <scope>NUCLEOTIDE SEQUENCE [LARGE SCALE GENOMIC DNA]</scope>
    <source>
        <strain evidence="2 3">LEGE 00031</strain>
    </source>
</reference>
<dbReference type="Pfam" id="PF07099">
    <property type="entry name" value="DUF1361"/>
    <property type="match status" value="1"/>
</dbReference>